<reference evidence="2 3" key="1">
    <citation type="submission" date="2018-10" db="EMBL/GenBank/DDBJ databases">
        <title>Genomic Encyclopedia of Archaeal and Bacterial Type Strains, Phase II (KMG-II): from individual species to whole genera.</title>
        <authorList>
            <person name="Goeker M."/>
        </authorList>
    </citation>
    <scope>NUCLEOTIDE SEQUENCE [LARGE SCALE GENOMIC DNA]</scope>
    <source>
        <strain evidence="2 3">DSM 235</strain>
    </source>
</reference>
<keyword evidence="1" id="KW-1133">Transmembrane helix</keyword>
<evidence type="ECO:0000256" key="1">
    <source>
        <dbReference type="SAM" id="Phobius"/>
    </source>
</evidence>
<dbReference type="Proteomes" id="UP000274556">
    <property type="component" value="Unassembled WGS sequence"/>
</dbReference>
<sequence length="496" mass="54554">MGEPQKGRDPDPGGTVAARVLAWLFNLLLGRWMYLVGAPMLAFGGAFLAAGWQIGPDYALFQREVASLTGRVEARSVEPFWWLDLDADRAPDGDHWSDHALMRLCITADYSVAGQGYRRVFCGDGHEPRLPGDLGVLDVGGILPGLDAAWPPDSAGNPVIALRMSPEVRVLLSSRDAAYWTPVGKTEEVRAAMPPPGTEMDALLLELDRPLEWLVRLWPREGEQSVGLRYDAAHPETAYPETLVGGLEMSSDRLGTSLVLLMIGLLLWRTGVVVILFDQSPRTRLIVGVLPLVLVPWWSDALLGAARWIDRESYHLATDFLPDLTLGRRLPISVHDPAAFDRFEHIRWPAIGTPSYYVPFLEPMGLRRPRVYPEDADAALMEAVRQVDAAVAVLSDAERATLFDALSQAELNDRGEVALLFLVSARATALDPGRSPASRRAAERFLTWMTVTPIEPQPGEPGFAARVALWRTLLDVPPVPGVEAAARRLLERIPAQ</sequence>
<dbReference type="AlphaFoldDB" id="A0A495VEC6"/>
<protein>
    <submittedName>
        <fullName evidence="2">Uncharacterized protein</fullName>
    </submittedName>
</protein>
<keyword evidence="1" id="KW-0812">Transmembrane</keyword>
<dbReference type="RefSeq" id="WP_120798338.1">
    <property type="nucleotide sequence ID" value="NZ_RBXL01000001.1"/>
</dbReference>
<gene>
    <name evidence="2" type="ORF">BDD21_3679</name>
</gene>
<feature type="transmembrane region" description="Helical" evidence="1">
    <location>
        <begin position="258"/>
        <end position="277"/>
    </location>
</feature>
<comment type="caution">
    <text evidence="2">The sequence shown here is derived from an EMBL/GenBank/DDBJ whole genome shotgun (WGS) entry which is preliminary data.</text>
</comment>
<proteinExistence type="predicted"/>
<accession>A0A495VEC6</accession>
<keyword evidence="3" id="KW-1185">Reference proteome</keyword>
<evidence type="ECO:0000313" key="3">
    <source>
        <dbReference type="Proteomes" id="UP000274556"/>
    </source>
</evidence>
<keyword evidence="1" id="KW-0472">Membrane</keyword>
<feature type="transmembrane region" description="Helical" evidence="1">
    <location>
        <begin position="32"/>
        <end position="54"/>
    </location>
</feature>
<name>A0A495VEC6_9GAMM</name>
<dbReference type="EMBL" id="RBXL01000001">
    <property type="protein sequence ID" value="RKT46178.1"/>
    <property type="molecule type" value="Genomic_DNA"/>
</dbReference>
<feature type="transmembrane region" description="Helical" evidence="1">
    <location>
        <begin position="283"/>
        <end position="303"/>
    </location>
</feature>
<organism evidence="2 3">
    <name type="scientific">Thiocapsa rosea</name>
    <dbReference type="NCBI Taxonomy" id="69360"/>
    <lineage>
        <taxon>Bacteria</taxon>
        <taxon>Pseudomonadati</taxon>
        <taxon>Pseudomonadota</taxon>
        <taxon>Gammaproteobacteria</taxon>
        <taxon>Chromatiales</taxon>
        <taxon>Chromatiaceae</taxon>
        <taxon>Thiocapsa</taxon>
    </lineage>
</organism>
<evidence type="ECO:0000313" key="2">
    <source>
        <dbReference type="EMBL" id="RKT46178.1"/>
    </source>
</evidence>